<organism evidence="1">
    <name type="scientific">Triticum aestivum</name>
    <name type="common">Wheat</name>
    <dbReference type="NCBI Taxonomy" id="4565"/>
    <lineage>
        <taxon>Eukaryota</taxon>
        <taxon>Viridiplantae</taxon>
        <taxon>Streptophyta</taxon>
        <taxon>Embryophyta</taxon>
        <taxon>Tracheophyta</taxon>
        <taxon>Spermatophyta</taxon>
        <taxon>Magnoliopsida</taxon>
        <taxon>Liliopsida</taxon>
        <taxon>Poales</taxon>
        <taxon>Poaceae</taxon>
        <taxon>BOP clade</taxon>
        <taxon>Pooideae</taxon>
        <taxon>Triticodae</taxon>
        <taxon>Triticeae</taxon>
        <taxon>Triticinae</taxon>
        <taxon>Triticum</taxon>
    </lineage>
</organism>
<name>A0A9R1HCB5_WHEAT</name>
<reference evidence="1" key="2">
    <citation type="submission" date="2020-03" db="EMBL/GenBank/DDBJ databases">
        <title>The second near-complete assembly of the hexaploid bread wheat (Triticum aestivum) genome.</title>
        <authorList>
            <person name="Zimin A.V."/>
            <person name="Puiu D."/>
            <person name="Shumante A."/>
            <person name="Alonge M."/>
            <person name="Salzberg S.L."/>
        </authorList>
    </citation>
    <scope>NUCLEOTIDE SEQUENCE</scope>
    <source>
        <tissue evidence="1">Leaf</tissue>
    </source>
</reference>
<sequence>LLPCTHMPHPRLGHGGHPHLLLPHHHVSDHPRPLDHGAWLRTDAHRPHSRCQHHCRRQLLRHVREPRPILWACVGQRSVDQPLGLLGWPNGRCPLAGFVYETLFVVKKS</sequence>
<dbReference type="Proteomes" id="UP000815260">
    <property type="component" value="Chromosome 5A"/>
</dbReference>
<reference evidence="1" key="1">
    <citation type="journal article" date="2017" name="Gigascience">
        <title>The first near-complete assembly of the hexaploid bread wheat genome, Triticum aestivum.</title>
        <authorList>
            <person name="Zimin A.V."/>
            <person name="Puiu D."/>
            <person name="Hall R."/>
            <person name="Kingan S."/>
            <person name="Clavijo B.J."/>
            <person name="Salzberg S.L."/>
        </authorList>
    </citation>
    <scope>NUCLEOTIDE SEQUENCE</scope>
    <source>
        <tissue evidence="1">Leaf</tissue>
    </source>
</reference>
<accession>A0A9R1HCB5</accession>
<feature type="non-terminal residue" evidence="1">
    <location>
        <position position="109"/>
    </location>
</feature>
<dbReference type="EMBL" id="CM022223">
    <property type="protein sequence ID" value="KAF7062393.1"/>
    <property type="molecule type" value="Genomic_DNA"/>
</dbReference>
<feature type="non-terminal residue" evidence="1">
    <location>
        <position position="1"/>
    </location>
</feature>
<dbReference type="AlphaFoldDB" id="A0A9R1HCB5"/>
<gene>
    <name evidence="1" type="ORF">CFC21_069001</name>
</gene>
<proteinExistence type="predicted"/>
<protein>
    <submittedName>
        <fullName evidence="1">Uncharacterized protein</fullName>
    </submittedName>
</protein>
<comment type="caution">
    <text evidence="1">The sequence shown here is derived from an EMBL/GenBank/DDBJ whole genome shotgun (WGS) entry which is preliminary data.</text>
</comment>
<evidence type="ECO:0000313" key="1">
    <source>
        <dbReference type="EMBL" id="KAF7062393.1"/>
    </source>
</evidence>